<dbReference type="RefSeq" id="WP_092062572.1">
    <property type="nucleotide sequence ID" value="NZ_FOJU01000002.1"/>
</dbReference>
<dbReference type="Gene3D" id="3.30.420.40">
    <property type="match status" value="2"/>
</dbReference>
<dbReference type="SUPFAM" id="SSF53067">
    <property type="entry name" value="Actin-like ATPase domain"/>
    <property type="match status" value="1"/>
</dbReference>
<dbReference type="Proteomes" id="UP000198796">
    <property type="component" value="Unassembled WGS sequence"/>
</dbReference>
<sequence>MRGRLRELKLPRDGIGPMVPVQTEDTPALRQKVYDCVRSCGRISRRDVAKRLAISPATVTNLVAELLEQGLLEEVETGTKRDRNRGRPPVALKVRGEAGYVAGVMLSDEVHSGIILDYAGKAIADVAIPRRPGADVSLVDEAERVFLKLAMAAGIGMEQIDSLGLGLPGVVDNANGTILWSPIMQARNVPMAELLSARLGVPVEVDNDANLVTLAELWYGAGRRVESFAVITIENGLGMGLVTGHKLYRGTHSAALELGHTKVQLDGALCRCGQRGCLEAYVADYALVREASVAMQQVRGKPVPAQVQLESLYDQAKAGNEAARTIFRRAGRFLAVGLANVISLFDPELIVLSGARMKFDYLYAEDVLNETRQLAVDAGRNVPDIEINAWGGLVWARGAATLALAAASARRTARPEVVV</sequence>
<evidence type="ECO:0000256" key="1">
    <source>
        <dbReference type="ARBA" id="ARBA00006479"/>
    </source>
</evidence>
<dbReference type="InterPro" id="IPR000600">
    <property type="entry name" value="ROK"/>
</dbReference>
<dbReference type="EMBL" id="FOJU01000002">
    <property type="protein sequence ID" value="SFA89103.1"/>
    <property type="molecule type" value="Genomic_DNA"/>
</dbReference>
<dbReference type="CDD" id="cd24073">
    <property type="entry name" value="ASKHA_ATPase_ROK_CYANR"/>
    <property type="match status" value="1"/>
</dbReference>
<name>A0A1I0WM86_9RHOB</name>
<dbReference type="STRING" id="871651.SAMN05421688_1519"/>
<evidence type="ECO:0000313" key="2">
    <source>
        <dbReference type="EMBL" id="SFA89103.1"/>
    </source>
</evidence>
<dbReference type="InterPro" id="IPR036390">
    <property type="entry name" value="WH_DNA-bd_sf"/>
</dbReference>
<dbReference type="OrthoDB" id="9810372at2"/>
<proteinExistence type="inferred from homology"/>
<reference evidence="2 3" key="1">
    <citation type="submission" date="2016-10" db="EMBL/GenBank/DDBJ databases">
        <authorList>
            <person name="de Groot N.N."/>
        </authorList>
    </citation>
    <scope>NUCLEOTIDE SEQUENCE [LARGE SCALE GENOMIC DNA]</scope>
    <source>
        <strain evidence="2 3">DSM 29316</strain>
    </source>
</reference>
<dbReference type="Pfam" id="PF13412">
    <property type="entry name" value="HTH_24"/>
    <property type="match status" value="1"/>
</dbReference>
<dbReference type="PANTHER" id="PTHR18964:SF149">
    <property type="entry name" value="BIFUNCTIONAL UDP-N-ACETYLGLUCOSAMINE 2-EPIMERASE_N-ACETYLMANNOSAMINE KINASE"/>
    <property type="match status" value="1"/>
</dbReference>
<dbReference type="GO" id="GO:0016301">
    <property type="term" value="F:kinase activity"/>
    <property type="evidence" value="ECO:0007669"/>
    <property type="project" value="UniProtKB-KW"/>
</dbReference>
<comment type="similarity">
    <text evidence="1">Belongs to the ROK (NagC/XylR) family.</text>
</comment>
<dbReference type="Gene3D" id="1.10.10.10">
    <property type="entry name" value="Winged helix-like DNA-binding domain superfamily/Winged helix DNA-binding domain"/>
    <property type="match status" value="1"/>
</dbReference>
<protein>
    <submittedName>
        <fullName evidence="2">Sugar kinase of the NBD/HSP70 family, may contain an N-terminal HTH domain</fullName>
    </submittedName>
</protein>
<dbReference type="InterPro" id="IPR036388">
    <property type="entry name" value="WH-like_DNA-bd_sf"/>
</dbReference>
<dbReference type="PANTHER" id="PTHR18964">
    <property type="entry name" value="ROK (REPRESSOR, ORF, KINASE) FAMILY"/>
    <property type="match status" value="1"/>
</dbReference>
<dbReference type="Pfam" id="PF00480">
    <property type="entry name" value="ROK"/>
    <property type="match status" value="1"/>
</dbReference>
<dbReference type="AlphaFoldDB" id="A0A1I0WM86"/>
<evidence type="ECO:0000313" key="3">
    <source>
        <dbReference type="Proteomes" id="UP000198796"/>
    </source>
</evidence>
<dbReference type="InterPro" id="IPR043129">
    <property type="entry name" value="ATPase_NBD"/>
</dbReference>
<accession>A0A1I0WM86</accession>
<gene>
    <name evidence="2" type="ORF">SAMN05421688_1519</name>
</gene>
<keyword evidence="2" id="KW-0418">Kinase</keyword>
<dbReference type="SUPFAM" id="SSF46785">
    <property type="entry name" value="Winged helix' DNA-binding domain"/>
    <property type="match status" value="1"/>
</dbReference>
<organism evidence="2 3">
    <name type="scientific">Poseidonocella pacifica</name>
    <dbReference type="NCBI Taxonomy" id="871651"/>
    <lineage>
        <taxon>Bacteria</taxon>
        <taxon>Pseudomonadati</taxon>
        <taxon>Pseudomonadota</taxon>
        <taxon>Alphaproteobacteria</taxon>
        <taxon>Rhodobacterales</taxon>
        <taxon>Roseobacteraceae</taxon>
        <taxon>Poseidonocella</taxon>
    </lineage>
</organism>
<keyword evidence="3" id="KW-1185">Reference proteome</keyword>
<keyword evidence="2" id="KW-0808">Transferase</keyword>